<evidence type="ECO:0000313" key="2">
    <source>
        <dbReference type="Proteomes" id="UP000321490"/>
    </source>
</evidence>
<dbReference type="EMBL" id="VLKF01000001">
    <property type="protein sequence ID" value="TWH74544.1"/>
    <property type="molecule type" value="Genomic_DNA"/>
</dbReference>
<gene>
    <name evidence="1" type="ORF">JD78_03085</name>
</gene>
<organism evidence="1 2">
    <name type="scientific">Modestobacter roseus</name>
    <dbReference type="NCBI Taxonomy" id="1181884"/>
    <lineage>
        <taxon>Bacteria</taxon>
        <taxon>Bacillati</taxon>
        <taxon>Actinomycetota</taxon>
        <taxon>Actinomycetes</taxon>
        <taxon>Geodermatophilales</taxon>
        <taxon>Geodermatophilaceae</taxon>
        <taxon>Modestobacter</taxon>
    </lineage>
</organism>
<evidence type="ECO:0000313" key="1">
    <source>
        <dbReference type="EMBL" id="TWH74544.1"/>
    </source>
</evidence>
<proteinExistence type="predicted"/>
<dbReference type="RefSeq" id="WP_166520871.1">
    <property type="nucleotide sequence ID" value="NZ_VLKF01000001.1"/>
</dbReference>
<name>A0A562IVI7_9ACTN</name>
<dbReference type="AlphaFoldDB" id="A0A562IVI7"/>
<protein>
    <submittedName>
        <fullName evidence="1">Uncharacterized protein</fullName>
    </submittedName>
</protein>
<sequence>MTLLRWAEATGTCRPELVSGAAWRTAAASARLLARLPGLVGELGVGYSVEVPPEGDGPAARRLQQAADRLAVRLRTTAGVEALPALAGEVDAVGAAAVALVAQQADWTAPW</sequence>
<reference evidence="1 2" key="1">
    <citation type="submission" date="2019-07" db="EMBL/GenBank/DDBJ databases">
        <title>R&amp;d 2014.</title>
        <authorList>
            <person name="Klenk H.-P."/>
        </authorList>
    </citation>
    <scope>NUCLEOTIDE SEQUENCE [LARGE SCALE GENOMIC DNA]</scope>
    <source>
        <strain evidence="1 2">DSM 45764</strain>
    </source>
</reference>
<accession>A0A562IVI7</accession>
<dbReference type="Proteomes" id="UP000321490">
    <property type="component" value="Unassembled WGS sequence"/>
</dbReference>
<comment type="caution">
    <text evidence="1">The sequence shown here is derived from an EMBL/GenBank/DDBJ whole genome shotgun (WGS) entry which is preliminary data.</text>
</comment>
<keyword evidence="2" id="KW-1185">Reference proteome</keyword>